<keyword evidence="3" id="KW-1185">Reference proteome</keyword>
<reference evidence="2 3" key="1">
    <citation type="submission" date="2024-02" db="EMBL/GenBank/DDBJ databases">
        <title>Bacteria isolated from the canopy kelp, Nereocystis luetkeana.</title>
        <authorList>
            <person name="Pfister C.A."/>
            <person name="Younker I.T."/>
            <person name="Light S.H."/>
        </authorList>
    </citation>
    <scope>NUCLEOTIDE SEQUENCE [LARGE SCALE GENOMIC DNA]</scope>
    <source>
        <strain evidence="2 3">TI.2.07</strain>
    </source>
</reference>
<protein>
    <submittedName>
        <fullName evidence="2">Uncharacterized protein</fullName>
    </submittedName>
</protein>
<dbReference type="EMBL" id="JBAKBA010000060">
    <property type="protein sequence ID" value="MEL0660832.1"/>
    <property type="molecule type" value="Genomic_DNA"/>
</dbReference>
<evidence type="ECO:0000313" key="2">
    <source>
        <dbReference type="EMBL" id="MEL0660832.1"/>
    </source>
</evidence>
<dbReference type="Gene3D" id="2.60.120.260">
    <property type="entry name" value="Galactose-binding domain-like"/>
    <property type="match status" value="1"/>
</dbReference>
<evidence type="ECO:0000256" key="1">
    <source>
        <dbReference type="SAM" id="SignalP"/>
    </source>
</evidence>
<proteinExistence type="predicted"/>
<sequence length="332" mass="36398">MKYYLSSIFVCLALLLQGCGESVATTTKVSDYKGTGSLTQGIAQTTVTNLFPDGHRVAALGTIDSINSQATWAVPAVVNYTNDNFPIAPDLYNDYGHKYTDTQTALSALNEDNIVEVDTDGEVITAYIFADNYFEMYINGVPVGKDPIPFTEFNSNIIQFKVNKPFDIAVLAVDWEENLGTGTELNRNVKAHPGDGGFVAVFKDESNQTVAITDGDWKAQNYYTSPISDLSCLSESGSAHLSTNCTIQGTDDASQLYGVHWAIPTGWQQQGFDDSQWPAANTFTNDTVGVDNKKSYTNFTDIFDDSNNDAQFIWSANLNLDNKILLRTTVNK</sequence>
<comment type="caution">
    <text evidence="2">The sequence shown here is derived from an EMBL/GenBank/DDBJ whole genome shotgun (WGS) entry which is preliminary data.</text>
</comment>
<dbReference type="RefSeq" id="WP_341629213.1">
    <property type="nucleotide sequence ID" value="NZ_JBAKBA010000060.1"/>
</dbReference>
<feature type="chain" id="PRO_5047142544" evidence="1">
    <location>
        <begin position="25"/>
        <end position="332"/>
    </location>
</feature>
<keyword evidence="1" id="KW-0732">Signal</keyword>
<name>A0ABU9HGW6_9GAMM</name>
<dbReference type="PROSITE" id="PS51257">
    <property type="entry name" value="PROKAR_LIPOPROTEIN"/>
    <property type="match status" value="1"/>
</dbReference>
<accession>A0ABU9HGW6</accession>
<gene>
    <name evidence="2" type="ORF">V6255_16990</name>
</gene>
<dbReference type="Proteomes" id="UP001366060">
    <property type="component" value="Unassembled WGS sequence"/>
</dbReference>
<organism evidence="2 3">
    <name type="scientific">Psychromonas arctica</name>
    <dbReference type="NCBI Taxonomy" id="168275"/>
    <lineage>
        <taxon>Bacteria</taxon>
        <taxon>Pseudomonadati</taxon>
        <taxon>Pseudomonadota</taxon>
        <taxon>Gammaproteobacteria</taxon>
        <taxon>Alteromonadales</taxon>
        <taxon>Psychromonadaceae</taxon>
        <taxon>Psychromonas</taxon>
    </lineage>
</organism>
<evidence type="ECO:0000313" key="3">
    <source>
        <dbReference type="Proteomes" id="UP001366060"/>
    </source>
</evidence>
<feature type="signal peptide" evidence="1">
    <location>
        <begin position="1"/>
        <end position="24"/>
    </location>
</feature>